<dbReference type="PANTHER" id="PTHR42988">
    <property type="entry name" value="PHOSPHOHYDROLASE"/>
    <property type="match status" value="1"/>
</dbReference>
<dbReference type="Gene3D" id="3.60.21.10">
    <property type="match status" value="1"/>
</dbReference>
<accession>A0A239LH02</accession>
<dbReference type="SUPFAM" id="SSF56300">
    <property type="entry name" value="Metallo-dependent phosphatases"/>
    <property type="match status" value="1"/>
</dbReference>
<organism evidence="6 7">
    <name type="scientific">Actinacidiphila glaucinigra</name>
    <dbReference type="NCBI Taxonomy" id="235986"/>
    <lineage>
        <taxon>Bacteria</taxon>
        <taxon>Bacillati</taxon>
        <taxon>Actinomycetota</taxon>
        <taxon>Actinomycetes</taxon>
        <taxon>Kitasatosporales</taxon>
        <taxon>Streptomycetaceae</taxon>
        <taxon>Actinacidiphila</taxon>
    </lineage>
</organism>
<dbReference type="PANTHER" id="PTHR42988:SF2">
    <property type="entry name" value="CYCLIC NUCLEOTIDE PHOSPHODIESTERASE CBUA0032-RELATED"/>
    <property type="match status" value="1"/>
</dbReference>
<dbReference type="GO" id="GO:0016787">
    <property type="term" value="F:hydrolase activity"/>
    <property type="evidence" value="ECO:0007669"/>
    <property type="project" value="UniProtKB-KW"/>
</dbReference>
<evidence type="ECO:0000256" key="2">
    <source>
        <dbReference type="ARBA" id="ARBA00022801"/>
    </source>
</evidence>
<evidence type="ECO:0000256" key="3">
    <source>
        <dbReference type="ARBA" id="ARBA00023004"/>
    </source>
</evidence>
<evidence type="ECO:0000313" key="6">
    <source>
        <dbReference type="EMBL" id="SNT29896.1"/>
    </source>
</evidence>
<keyword evidence="1" id="KW-0479">Metal-binding</keyword>
<evidence type="ECO:0000256" key="1">
    <source>
        <dbReference type="ARBA" id="ARBA00022723"/>
    </source>
</evidence>
<comment type="similarity">
    <text evidence="4">Belongs to the cyclic nucleotide phosphodiesterase class-III family.</text>
</comment>
<dbReference type="Pfam" id="PF00149">
    <property type="entry name" value="Metallophos"/>
    <property type="match status" value="1"/>
</dbReference>
<dbReference type="EMBL" id="FZOF01000020">
    <property type="protein sequence ID" value="SNT29896.1"/>
    <property type="molecule type" value="Genomic_DNA"/>
</dbReference>
<sequence length="300" mass="31644">MRTVVGMRILHLSDIHIGPVEGPDSRGIDARESLRRMLAGLDSVPDVGAVVVSGDVADDGSAEAYTAARDMVREFAAPRRAPVVFCTGNHDERGAFAKVLGSGHLGADGGDMATAVVDSPEGERAAVSVIGGHRFVTLDSLVPGKVYGRIGPRQLDWLREVLAEPAPHGTVVVLHHPPVTLDVEVQQALGLQDGAALAEAVRGTDVRLVLCGHFHLQLFGHLGTVPVWVTPGVLSRIDLTGPQGTERAVRGASATLVDLGGPYAPLFHVLHARDPRAGETVYELDRAQLRSIVERLGPGA</sequence>
<gene>
    <name evidence="6" type="ORF">SAMN05216252_1208</name>
</gene>
<evidence type="ECO:0000256" key="4">
    <source>
        <dbReference type="ARBA" id="ARBA00025742"/>
    </source>
</evidence>
<dbReference type="GO" id="GO:0046872">
    <property type="term" value="F:metal ion binding"/>
    <property type="evidence" value="ECO:0007669"/>
    <property type="project" value="UniProtKB-KW"/>
</dbReference>
<dbReference type="InterPro" id="IPR004843">
    <property type="entry name" value="Calcineurin-like_PHP"/>
</dbReference>
<feature type="domain" description="Calcineurin-like phosphoesterase" evidence="5">
    <location>
        <begin position="7"/>
        <end position="215"/>
    </location>
</feature>
<dbReference type="InterPro" id="IPR050884">
    <property type="entry name" value="CNP_phosphodiesterase-III"/>
</dbReference>
<proteinExistence type="inferred from homology"/>
<dbReference type="AlphaFoldDB" id="A0A239LH02"/>
<keyword evidence="3" id="KW-0408">Iron</keyword>
<evidence type="ECO:0000313" key="7">
    <source>
        <dbReference type="Proteomes" id="UP000198280"/>
    </source>
</evidence>
<dbReference type="Proteomes" id="UP000198280">
    <property type="component" value="Unassembled WGS sequence"/>
</dbReference>
<keyword evidence="2" id="KW-0378">Hydrolase</keyword>
<dbReference type="InterPro" id="IPR029052">
    <property type="entry name" value="Metallo-depent_PP-like"/>
</dbReference>
<protein>
    <submittedName>
        <fullName evidence="6">3',5'-cyclic AMP phosphodiesterase CpdA</fullName>
    </submittedName>
</protein>
<evidence type="ECO:0000259" key="5">
    <source>
        <dbReference type="Pfam" id="PF00149"/>
    </source>
</evidence>
<name>A0A239LH02_9ACTN</name>
<keyword evidence="7" id="KW-1185">Reference proteome</keyword>
<reference evidence="6 7" key="1">
    <citation type="submission" date="2017-06" db="EMBL/GenBank/DDBJ databases">
        <authorList>
            <person name="Kim H.J."/>
            <person name="Triplett B.A."/>
        </authorList>
    </citation>
    <scope>NUCLEOTIDE SEQUENCE [LARGE SCALE GENOMIC DNA]</scope>
    <source>
        <strain evidence="6 7">CGMCC 4.1858</strain>
    </source>
</reference>